<organism evidence="1 2">
    <name type="scientific">Paractinoplanes atraurantiacus</name>
    <dbReference type="NCBI Taxonomy" id="1036182"/>
    <lineage>
        <taxon>Bacteria</taxon>
        <taxon>Bacillati</taxon>
        <taxon>Actinomycetota</taxon>
        <taxon>Actinomycetes</taxon>
        <taxon>Micromonosporales</taxon>
        <taxon>Micromonosporaceae</taxon>
        <taxon>Paractinoplanes</taxon>
    </lineage>
</organism>
<name>A0A285J484_9ACTN</name>
<sequence length="241" mass="25766">MTVTDEWHVALVDGFSVLLGRAVDGDAAEYAVYYSCDDLADDLFAKGFDVGALGEVVRPSFSSVPVLGTLLEEWDLIAPYWSIDLGRSKFRAAVEGDGADAGVPELDAGVTGAELGRILRERGLEPRDVRDAYPEVEFRVDTDGSLAGALAAATGAMRGPGHLFALSPDWGVDPVWDERLAAVRHPGLRDHLRHLCRTADSARATGAFFLGARDPGFAAPRTVVAAWRTGEGQSWTAVVPE</sequence>
<keyword evidence="2" id="KW-1185">Reference proteome</keyword>
<dbReference type="EMBL" id="OBDY01000016">
    <property type="protein sequence ID" value="SNY55094.1"/>
    <property type="molecule type" value="Genomic_DNA"/>
</dbReference>
<dbReference type="Proteomes" id="UP000219612">
    <property type="component" value="Unassembled WGS sequence"/>
</dbReference>
<proteinExistence type="predicted"/>
<reference evidence="1 2" key="1">
    <citation type="submission" date="2017-09" db="EMBL/GenBank/DDBJ databases">
        <authorList>
            <person name="Ehlers B."/>
            <person name="Leendertz F.H."/>
        </authorList>
    </citation>
    <scope>NUCLEOTIDE SEQUENCE [LARGE SCALE GENOMIC DNA]</scope>
    <source>
        <strain evidence="1 2">CGMCC 4.6857</strain>
    </source>
</reference>
<evidence type="ECO:0000313" key="2">
    <source>
        <dbReference type="Proteomes" id="UP000219612"/>
    </source>
</evidence>
<evidence type="ECO:0000313" key="1">
    <source>
        <dbReference type="EMBL" id="SNY55094.1"/>
    </source>
</evidence>
<dbReference type="RefSeq" id="WP_097323891.1">
    <property type="nucleotide sequence ID" value="NZ_OBDY01000016.1"/>
</dbReference>
<protein>
    <submittedName>
        <fullName evidence="1">Uncharacterized protein</fullName>
    </submittedName>
</protein>
<dbReference type="OrthoDB" id="4246860at2"/>
<gene>
    <name evidence="1" type="ORF">SAMN05421748_11636</name>
</gene>
<accession>A0A285J484</accession>
<dbReference type="AlphaFoldDB" id="A0A285J484"/>